<sequence>MFEPELSKSILNDDWLSESNIPDPTPLPKIPGYRLLIRPVPIRSKTKGGILLPDKAKDDMKYLTTVGRVLAVGDLAYADPDKFPRGPWCKPSDYVCYGKHTGAKFLYKGVRLIICYDDEITMVVDDPASLDPMFNLSH</sequence>
<dbReference type="SMART" id="SM00883">
    <property type="entry name" value="Cpn10"/>
    <property type="match status" value="1"/>
</dbReference>
<dbReference type="SUPFAM" id="SSF50129">
    <property type="entry name" value="GroES-like"/>
    <property type="match status" value="1"/>
</dbReference>
<proteinExistence type="predicted"/>
<evidence type="ECO:0000256" key="1">
    <source>
        <dbReference type="ARBA" id="ARBA00023186"/>
    </source>
</evidence>
<accession>A0A221S3K7</accession>
<gene>
    <name evidence="2" type="primary">groES</name>
</gene>
<protein>
    <submittedName>
        <fullName evidence="2">Co-chaperonin GroES</fullName>
    </submittedName>
</protein>
<reference evidence="2" key="1">
    <citation type="submission" date="2016-03" db="EMBL/GenBank/DDBJ databases">
        <title>Novel chaperonins are prevalent in the virioplankton and link to viral biology and ecology.</title>
        <authorList>
            <person name="Marine R.L."/>
            <person name="Nasko D.J."/>
            <person name="Polson S.W."/>
            <person name="Wommack K.E."/>
        </authorList>
    </citation>
    <scope>NUCLEOTIDE SEQUENCE</scope>
</reference>
<name>A0A221S3K7_9VIRU</name>
<organism evidence="2">
    <name type="scientific">uncultured virus</name>
    <dbReference type="NCBI Taxonomy" id="340016"/>
    <lineage>
        <taxon>Viruses</taxon>
        <taxon>environmental samples</taxon>
    </lineage>
</organism>
<dbReference type="Pfam" id="PF00166">
    <property type="entry name" value="Cpn10"/>
    <property type="match status" value="1"/>
</dbReference>
<dbReference type="InterPro" id="IPR020818">
    <property type="entry name" value="Chaperonin_GroES"/>
</dbReference>
<dbReference type="GO" id="GO:0005524">
    <property type="term" value="F:ATP binding"/>
    <property type="evidence" value="ECO:0007669"/>
    <property type="project" value="InterPro"/>
</dbReference>
<dbReference type="Gene3D" id="2.30.33.40">
    <property type="entry name" value="GroES chaperonin"/>
    <property type="match status" value="1"/>
</dbReference>
<dbReference type="EMBL" id="KU970942">
    <property type="protein sequence ID" value="ASN63536.1"/>
    <property type="molecule type" value="Genomic_DNA"/>
</dbReference>
<evidence type="ECO:0000313" key="2">
    <source>
        <dbReference type="EMBL" id="ASN63536.1"/>
    </source>
</evidence>
<dbReference type="InterPro" id="IPR011032">
    <property type="entry name" value="GroES-like_sf"/>
</dbReference>
<dbReference type="InterPro" id="IPR037124">
    <property type="entry name" value="Chaperonin_GroES_sf"/>
</dbReference>
<keyword evidence="1" id="KW-0143">Chaperone</keyword>
<dbReference type="CDD" id="cd00320">
    <property type="entry name" value="cpn10"/>
    <property type="match status" value="1"/>
</dbReference>
<dbReference type="GO" id="GO:0044183">
    <property type="term" value="F:protein folding chaperone"/>
    <property type="evidence" value="ECO:0007669"/>
    <property type="project" value="InterPro"/>
</dbReference>